<reference evidence="3" key="1">
    <citation type="submission" date="2023-03" db="EMBL/GenBank/DDBJ databases">
        <title>Massive genome expansion in bonnet fungi (Mycena s.s.) driven by repeated elements and novel gene families across ecological guilds.</title>
        <authorList>
            <consortium name="Lawrence Berkeley National Laboratory"/>
            <person name="Harder C.B."/>
            <person name="Miyauchi S."/>
            <person name="Viragh M."/>
            <person name="Kuo A."/>
            <person name="Thoen E."/>
            <person name="Andreopoulos B."/>
            <person name="Lu D."/>
            <person name="Skrede I."/>
            <person name="Drula E."/>
            <person name="Henrissat B."/>
            <person name="Morin E."/>
            <person name="Kohler A."/>
            <person name="Barry K."/>
            <person name="LaButti K."/>
            <person name="Morin E."/>
            <person name="Salamov A."/>
            <person name="Lipzen A."/>
            <person name="Mereny Z."/>
            <person name="Hegedus B."/>
            <person name="Baldrian P."/>
            <person name="Stursova M."/>
            <person name="Weitz H."/>
            <person name="Taylor A."/>
            <person name="Grigoriev I.V."/>
            <person name="Nagy L.G."/>
            <person name="Martin F."/>
            <person name="Kauserud H."/>
        </authorList>
    </citation>
    <scope>NUCLEOTIDE SEQUENCE</scope>
    <source>
        <strain evidence="3">CBHHK002</strain>
    </source>
</reference>
<keyword evidence="2" id="KW-0812">Transmembrane</keyword>
<name>A0AAD7F5Q4_9AGAR</name>
<feature type="compositionally biased region" description="Polar residues" evidence="1">
    <location>
        <begin position="85"/>
        <end position="96"/>
    </location>
</feature>
<keyword evidence="2" id="KW-0472">Membrane</keyword>
<evidence type="ECO:0000313" key="4">
    <source>
        <dbReference type="Proteomes" id="UP001218218"/>
    </source>
</evidence>
<comment type="caution">
    <text evidence="3">The sequence shown here is derived from an EMBL/GenBank/DDBJ whole genome shotgun (WGS) entry which is preliminary data.</text>
</comment>
<keyword evidence="2" id="KW-1133">Transmembrane helix</keyword>
<feature type="region of interest" description="Disordered" evidence="1">
    <location>
        <begin position="69"/>
        <end position="96"/>
    </location>
</feature>
<accession>A0AAD7F5Q4</accession>
<sequence length="237" mass="25660">MPFEDTPLPPAQTHPVALQPPNLGGLPVWAYLALGFVLISTIGVLCYVVYSCYYSLRLNITTTLPRYSVVSPPKTRRPKKKGWRPSSNDSQQQPMLSDISMNHGSAVDRMVNLVPLTHASPICASHIPPVAFPTTAVSPPAKLRTIPTYDMHNIRFASPSNLAIYTNPKLVPVQGSAVPLAYDSQNNLFGNLFTPMTVPSRKAGMSVKRSMSAFRGKGGLSVGKENYKQVPGQAGVS</sequence>
<gene>
    <name evidence="3" type="ORF">DFH08DRAFT_946686</name>
</gene>
<evidence type="ECO:0000313" key="3">
    <source>
        <dbReference type="EMBL" id="KAJ7367703.1"/>
    </source>
</evidence>
<protein>
    <submittedName>
        <fullName evidence="3">Uncharacterized protein</fullName>
    </submittedName>
</protein>
<organism evidence="3 4">
    <name type="scientific">Mycena albidolilacea</name>
    <dbReference type="NCBI Taxonomy" id="1033008"/>
    <lineage>
        <taxon>Eukaryota</taxon>
        <taxon>Fungi</taxon>
        <taxon>Dikarya</taxon>
        <taxon>Basidiomycota</taxon>
        <taxon>Agaricomycotina</taxon>
        <taxon>Agaricomycetes</taxon>
        <taxon>Agaricomycetidae</taxon>
        <taxon>Agaricales</taxon>
        <taxon>Marasmiineae</taxon>
        <taxon>Mycenaceae</taxon>
        <taxon>Mycena</taxon>
    </lineage>
</organism>
<evidence type="ECO:0000256" key="1">
    <source>
        <dbReference type="SAM" id="MobiDB-lite"/>
    </source>
</evidence>
<dbReference type="AlphaFoldDB" id="A0AAD7F5Q4"/>
<feature type="compositionally biased region" description="Basic residues" evidence="1">
    <location>
        <begin position="74"/>
        <end position="83"/>
    </location>
</feature>
<feature type="transmembrane region" description="Helical" evidence="2">
    <location>
        <begin position="28"/>
        <end position="50"/>
    </location>
</feature>
<proteinExistence type="predicted"/>
<evidence type="ECO:0000256" key="2">
    <source>
        <dbReference type="SAM" id="Phobius"/>
    </source>
</evidence>
<dbReference type="EMBL" id="JARIHO010000001">
    <property type="protein sequence ID" value="KAJ7367703.1"/>
    <property type="molecule type" value="Genomic_DNA"/>
</dbReference>
<keyword evidence="4" id="KW-1185">Reference proteome</keyword>
<dbReference type="Proteomes" id="UP001218218">
    <property type="component" value="Unassembled WGS sequence"/>
</dbReference>